<dbReference type="EMBL" id="DF820460">
    <property type="protein sequence ID" value="GAK53968.1"/>
    <property type="molecule type" value="Genomic_DNA"/>
</dbReference>
<feature type="transmembrane region" description="Helical" evidence="6">
    <location>
        <begin position="100"/>
        <end position="119"/>
    </location>
</feature>
<dbReference type="InterPro" id="IPR037185">
    <property type="entry name" value="EmrE-like"/>
</dbReference>
<dbReference type="GO" id="GO:0005886">
    <property type="term" value="C:plasma membrane"/>
    <property type="evidence" value="ECO:0007669"/>
    <property type="project" value="UniProtKB-SubCell"/>
</dbReference>
<comment type="subcellular location">
    <subcellularLocation>
        <location evidence="1">Cell membrane</location>
        <topology evidence="1">Multi-pass membrane protein</topology>
    </subcellularLocation>
</comment>
<protein>
    <recommendedName>
        <fullName evidence="7">EamA domain-containing protein</fullName>
    </recommendedName>
</protein>
<reference evidence="8" key="1">
    <citation type="journal article" date="2015" name="PeerJ">
        <title>First genomic representation of candidate bacterial phylum KSB3 points to enhanced environmental sensing as a trigger of wastewater bulking.</title>
        <authorList>
            <person name="Sekiguchi Y."/>
            <person name="Ohashi A."/>
            <person name="Parks D.H."/>
            <person name="Yamauchi T."/>
            <person name="Tyson G.W."/>
            <person name="Hugenholtz P."/>
        </authorList>
    </citation>
    <scope>NUCLEOTIDE SEQUENCE [LARGE SCALE GENOMIC DNA]</scope>
</reference>
<dbReference type="HOGENOM" id="CLU_1764412_0_0_0"/>
<evidence type="ECO:0000313" key="8">
    <source>
        <dbReference type="EMBL" id="GAK53968.1"/>
    </source>
</evidence>
<keyword evidence="2" id="KW-1003">Cell membrane</keyword>
<dbReference type="PANTHER" id="PTHR32322:SF18">
    <property type="entry name" value="S-ADENOSYLMETHIONINE_S-ADENOSYLHOMOCYSTEINE TRANSPORTER"/>
    <property type="match status" value="1"/>
</dbReference>
<feature type="transmembrane region" description="Helical" evidence="6">
    <location>
        <begin position="6"/>
        <end position="25"/>
    </location>
</feature>
<sequence>MTLSLNIGDLLIFIAVVGYAVYSVLLQKRPAIHPLSLLSVTFIMGTCMLFPFYCWEHLAWQPMPLNRITFFAVGYVAIFPSIIAYFCFNRGVELIGANRAGLFIHLMPVFGSLLAMIFLGETFRLFHGIGIALILTGIGLATKTAQR</sequence>
<evidence type="ECO:0000259" key="7">
    <source>
        <dbReference type="Pfam" id="PF00892"/>
    </source>
</evidence>
<dbReference type="AlphaFoldDB" id="A0A081BRD7"/>
<evidence type="ECO:0000256" key="6">
    <source>
        <dbReference type="SAM" id="Phobius"/>
    </source>
</evidence>
<gene>
    <name evidence="8" type="ORF">U14_05245</name>
</gene>
<keyword evidence="5 6" id="KW-0472">Membrane</keyword>
<evidence type="ECO:0000256" key="1">
    <source>
        <dbReference type="ARBA" id="ARBA00004651"/>
    </source>
</evidence>
<evidence type="ECO:0000256" key="3">
    <source>
        <dbReference type="ARBA" id="ARBA00022692"/>
    </source>
</evidence>
<dbReference type="InterPro" id="IPR000620">
    <property type="entry name" value="EamA_dom"/>
</dbReference>
<dbReference type="STRING" id="1499966.U14_05245"/>
<evidence type="ECO:0000256" key="4">
    <source>
        <dbReference type="ARBA" id="ARBA00022989"/>
    </source>
</evidence>
<evidence type="ECO:0000256" key="2">
    <source>
        <dbReference type="ARBA" id="ARBA00022475"/>
    </source>
</evidence>
<dbReference type="SUPFAM" id="SSF103481">
    <property type="entry name" value="Multidrug resistance efflux transporter EmrE"/>
    <property type="match status" value="1"/>
</dbReference>
<feature type="transmembrane region" description="Helical" evidence="6">
    <location>
        <begin position="68"/>
        <end position="88"/>
    </location>
</feature>
<evidence type="ECO:0000313" key="9">
    <source>
        <dbReference type="Proteomes" id="UP000030700"/>
    </source>
</evidence>
<dbReference type="Pfam" id="PF00892">
    <property type="entry name" value="EamA"/>
    <property type="match status" value="1"/>
</dbReference>
<dbReference type="PANTHER" id="PTHR32322">
    <property type="entry name" value="INNER MEMBRANE TRANSPORTER"/>
    <property type="match status" value="1"/>
</dbReference>
<keyword evidence="4 6" id="KW-1133">Transmembrane helix</keyword>
<evidence type="ECO:0000256" key="5">
    <source>
        <dbReference type="ARBA" id="ARBA00023136"/>
    </source>
</evidence>
<keyword evidence="3 6" id="KW-0812">Transmembrane</keyword>
<dbReference type="InterPro" id="IPR050638">
    <property type="entry name" value="AA-Vitamin_Transporters"/>
</dbReference>
<organism evidence="8">
    <name type="scientific">Candidatus Moduliflexus flocculans</name>
    <dbReference type="NCBI Taxonomy" id="1499966"/>
    <lineage>
        <taxon>Bacteria</taxon>
        <taxon>Candidatus Moduliflexota</taxon>
        <taxon>Candidatus Moduliflexia</taxon>
        <taxon>Candidatus Moduliflexales</taxon>
        <taxon>Candidatus Moduliflexaceae</taxon>
    </lineage>
</organism>
<proteinExistence type="predicted"/>
<name>A0A081BRD7_9BACT</name>
<feature type="transmembrane region" description="Helical" evidence="6">
    <location>
        <begin position="32"/>
        <end position="53"/>
    </location>
</feature>
<feature type="transmembrane region" description="Helical" evidence="6">
    <location>
        <begin position="125"/>
        <end position="142"/>
    </location>
</feature>
<keyword evidence="9" id="KW-1185">Reference proteome</keyword>
<feature type="domain" description="EamA" evidence="7">
    <location>
        <begin position="7"/>
        <end position="141"/>
    </location>
</feature>
<dbReference type="Proteomes" id="UP000030700">
    <property type="component" value="Unassembled WGS sequence"/>
</dbReference>
<accession>A0A081BRD7</accession>